<evidence type="ECO:0000313" key="1">
    <source>
        <dbReference type="EMBL" id="KAI4868945.1"/>
    </source>
</evidence>
<comment type="caution">
    <text evidence="1">The sequence shown here is derived from an EMBL/GenBank/DDBJ whole genome shotgun (WGS) entry which is preliminary data.</text>
</comment>
<organism evidence="1 2">
    <name type="scientific">Hypoxylon rubiginosum</name>
    <dbReference type="NCBI Taxonomy" id="110542"/>
    <lineage>
        <taxon>Eukaryota</taxon>
        <taxon>Fungi</taxon>
        <taxon>Dikarya</taxon>
        <taxon>Ascomycota</taxon>
        <taxon>Pezizomycotina</taxon>
        <taxon>Sordariomycetes</taxon>
        <taxon>Xylariomycetidae</taxon>
        <taxon>Xylariales</taxon>
        <taxon>Hypoxylaceae</taxon>
        <taxon>Hypoxylon</taxon>
    </lineage>
</organism>
<gene>
    <name evidence="1" type="ORF">F4820DRAFT_76963</name>
</gene>
<evidence type="ECO:0000313" key="2">
    <source>
        <dbReference type="Proteomes" id="UP001497700"/>
    </source>
</evidence>
<sequence length="344" mass="37066">MTRALLFGAGSLGVPYSWVLCRAIGESNVTAVCRSNFDEASRNGFTIHSKLWGNDLKCKPRIAKTAAEAAQQIASDKQQPFFDFVVIAAKAIPTRPSTAELIGPAVTPGRTGIVLIQNGVGIEAEYAARYPDNPVLSAVAYFPAAQVAPGVVQHREVEMLHVGTYPAAAPAAHKEAARAFVELIGKGGASARLHDDVQRERWGKLLVNGSWNPVCALTRSRDREFIESKKAREEENGEGEDDALGFIRDVMLEIAAVARAHGYGDVDEGLVDFQIGRARARDLPGVQPSMLTDAFEGRSMEVDAIVGNAVRLAKEKGVPVPMLRTIYLLANGLSESFSRAKTLN</sequence>
<accession>A0ACB9ZAW0</accession>
<reference evidence="1 2" key="1">
    <citation type="journal article" date="2022" name="New Phytol.">
        <title>Ecological generalism drives hyperdiversity of secondary metabolite gene clusters in xylarialean endophytes.</title>
        <authorList>
            <person name="Franco M.E.E."/>
            <person name="Wisecaver J.H."/>
            <person name="Arnold A.E."/>
            <person name="Ju Y.M."/>
            <person name="Slot J.C."/>
            <person name="Ahrendt S."/>
            <person name="Moore L.P."/>
            <person name="Eastman K.E."/>
            <person name="Scott K."/>
            <person name="Konkel Z."/>
            <person name="Mondo S.J."/>
            <person name="Kuo A."/>
            <person name="Hayes R.D."/>
            <person name="Haridas S."/>
            <person name="Andreopoulos B."/>
            <person name="Riley R."/>
            <person name="LaButti K."/>
            <person name="Pangilinan J."/>
            <person name="Lipzen A."/>
            <person name="Amirebrahimi M."/>
            <person name="Yan J."/>
            <person name="Adam C."/>
            <person name="Keymanesh K."/>
            <person name="Ng V."/>
            <person name="Louie K."/>
            <person name="Northen T."/>
            <person name="Drula E."/>
            <person name="Henrissat B."/>
            <person name="Hsieh H.M."/>
            <person name="Youens-Clark K."/>
            <person name="Lutzoni F."/>
            <person name="Miadlikowska J."/>
            <person name="Eastwood D.C."/>
            <person name="Hamelin R.C."/>
            <person name="Grigoriev I.V."/>
            <person name="U'Ren J.M."/>
        </authorList>
    </citation>
    <scope>NUCLEOTIDE SEQUENCE [LARGE SCALE GENOMIC DNA]</scope>
    <source>
        <strain evidence="1 2">CBS 119005</strain>
    </source>
</reference>
<dbReference type="Proteomes" id="UP001497700">
    <property type="component" value="Unassembled WGS sequence"/>
</dbReference>
<name>A0ACB9ZAW0_9PEZI</name>
<proteinExistence type="predicted"/>
<protein>
    <submittedName>
        <fullName evidence="1">6-phosphogluconate dehydrogenase C-terminal domain-like protein</fullName>
    </submittedName>
</protein>
<keyword evidence="2" id="KW-1185">Reference proteome</keyword>
<dbReference type="EMBL" id="MU393434">
    <property type="protein sequence ID" value="KAI4868945.1"/>
    <property type="molecule type" value="Genomic_DNA"/>
</dbReference>